<dbReference type="Proteomes" id="UP001498398">
    <property type="component" value="Unassembled WGS sequence"/>
</dbReference>
<evidence type="ECO:0000256" key="6">
    <source>
        <dbReference type="ARBA" id="ARBA00022837"/>
    </source>
</evidence>
<keyword evidence="10 13" id="KW-0326">Glycosidase</keyword>
<evidence type="ECO:0000256" key="8">
    <source>
        <dbReference type="ARBA" id="ARBA00047669"/>
    </source>
</evidence>
<dbReference type="EMBL" id="JBANRG010000001">
    <property type="protein sequence ID" value="KAK7472074.1"/>
    <property type="molecule type" value="Genomic_DNA"/>
</dbReference>
<organism evidence="13 14">
    <name type="scientific">Marasmiellus scandens</name>
    <dbReference type="NCBI Taxonomy" id="2682957"/>
    <lineage>
        <taxon>Eukaryota</taxon>
        <taxon>Fungi</taxon>
        <taxon>Dikarya</taxon>
        <taxon>Basidiomycota</taxon>
        <taxon>Agaricomycotina</taxon>
        <taxon>Agaricomycetes</taxon>
        <taxon>Agaricomycetidae</taxon>
        <taxon>Agaricales</taxon>
        <taxon>Marasmiineae</taxon>
        <taxon>Omphalotaceae</taxon>
        <taxon>Marasmiellus</taxon>
    </lineage>
</organism>
<feature type="transmembrane region" description="Helical" evidence="12">
    <location>
        <begin position="41"/>
        <end position="62"/>
    </location>
</feature>
<keyword evidence="4" id="KW-0479">Metal-binding</keyword>
<evidence type="ECO:0000256" key="12">
    <source>
        <dbReference type="SAM" id="Phobius"/>
    </source>
</evidence>
<keyword evidence="14" id="KW-1185">Reference proteome</keyword>
<dbReference type="SUPFAM" id="SSF48225">
    <property type="entry name" value="Seven-hairpin glycosidases"/>
    <property type="match status" value="1"/>
</dbReference>
<evidence type="ECO:0000313" key="13">
    <source>
        <dbReference type="EMBL" id="KAK7472074.1"/>
    </source>
</evidence>
<evidence type="ECO:0000256" key="3">
    <source>
        <dbReference type="ARBA" id="ARBA00007658"/>
    </source>
</evidence>
<dbReference type="GO" id="GO:0004571">
    <property type="term" value="F:mannosyl-oligosaccharide 1,2-alpha-mannosidase activity"/>
    <property type="evidence" value="ECO:0007669"/>
    <property type="project" value="UniProtKB-EC"/>
</dbReference>
<evidence type="ECO:0000256" key="2">
    <source>
        <dbReference type="ARBA" id="ARBA00004922"/>
    </source>
</evidence>
<dbReference type="InterPro" id="IPR050749">
    <property type="entry name" value="Glycosyl_Hydrolase_47"/>
</dbReference>
<comment type="catalytic activity">
    <reaction evidence="9">
        <text>N(4)-(alpha-D-Man-(1-&gt;2)-alpha-D-Man-(1-&gt;2)-alpha-D-Man-(1-&gt;3)-[alpha-D-Man-(1-&gt;2)-alpha-D-Man-(1-&gt;3)-[alpha-D-Man-(1-&gt;2)-alpha-D-Man-(1-&gt;6)]-alpha-D-Man-(1-&gt;6)]-beta-D-Man-(1-&gt;4)-beta-D-GlcNAc-(1-&gt;4)-beta-D-GlcNAc)-L-asparaginyl-[protein] (N-glucan mannose isomer 9A1,2,3B1,2,3) + 4 H2O = N(4)-(alpha-D-Man-(1-&gt;3)-[alpha-D-Man-(1-&gt;3)-[alpha-D-Man-(1-&gt;6)]-alpha-D-Man-(1-&gt;6)]-beta-D-Man-(1-&gt;4)-beta-D-GlcNAc-(1-&gt;4)-beta-D-GlcNAc)-L-asparaginyl-[protein] (N-glucan mannose isomer 5A1,2) + 4 beta-D-mannose</text>
        <dbReference type="Rhea" id="RHEA:56008"/>
        <dbReference type="Rhea" id="RHEA-COMP:14356"/>
        <dbReference type="Rhea" id="RHEA-COMP:14367"/>
        <dbReference type="ChEBI" id="CHEBI:15377"/>
        <dbReference type="ChEBI" id="CHEBI:28563"/>
        <dbReference type="ChEBI" id="CHEBI:59087"/>
        <dbReference type="ChEBI" id="CHEBI:139493"/>
        <dbReference type="EC" id="3.2.1.113"/>
    </reaction>
</comment>
<evidence type="ECO:0000256" key="10">
    <source>
        <dbReference type="RuleBase" id="RU361193"/>
    </source>
</evidence>
<accession>A0ABR1K3L6</accession>
<dbReference type="EC" id="3.2.1.-" evidence="10"/>
<evidence type="ECO:0000256" key="4">
    <source>
        <dbReference type="ARBA" id="ARBA00022723"/>
    </source>
</evidence>
<evidence type="ECO:0000256" key="5">
    <source>
        <dbReference type="ARBA" id="ARBA00022801"/>
    </source>
</evidence>
<comment type="catalytic activity">
    <reaction evidence="8">
        <text>N(4)-(alpha-D-Man-(1-&gt;2)-alpha-D-Man-(1-&gt;2)-alpha-D-Man-(1-&gt;3)-[alpha-D-Man-(1-&gt;3)-[alpha-D-Man-(1-&gt;2)-alpha-D-Man-(1-&gt;6)]-alpha-D-Man-(1-&gt;6)]-beta-D-Man-(1-&gt;4)-beta-D-GlcNAc-(1-&gt;4)-beta-D-GlcNAc)-L-asparaginyl-[protein] (N-glucan mannose isomer 8A1,2,3B1,3) + 3 H2O = N(4)-(alpha-D-Man-(1-&gt;3)-[alpha-D-Man-(1-&gt;3)-[alpha-D-Man-(1-&gt;6)]-alpha-D-Man-(1-&gt;6)]-beta-D-Man-(1-&gt;4)-beta-D-GlcNAc-(1-&gt;4)-beta-D-GlcNAc)-L-asparaginyl-[protein] (N-glucan mannose isomer 5A1,2) + 3 beta-D-mannose</text>
        <dbReference type="Rhea" id="RHEA:56028"/>
        <dbReference type="Rhea" id="RHEA-COMP:14358"/>
        <dbReference type="Rhea" id="RHEA-COMP:14367"/>
        <dbReference type="ChEBI" id="CHEBI:15377"/>
        <dbReference type="ChEBI" id="CHEBI:28563"/>
        <dbReference type="ChEBI" id="CHEBI:59087"/>
        <dbReference type="ChEBI" id="CHEBI:60628"/>
        <dbReference type="EC" id="3.2.1.113"/>
    </reaction>
</comment>
<comment type="caution">
    <text evidence="13">The sequence shown here is derived from an EMBL/GenBank/DDBJ whole genome shotgun (WGS) entry which is preliminary data.</text>
</comment>
<dbReference type="InterPro" id="IPR036026">
    <property type="entry name" value="Seven-hairpin_glycosidases"/>
</dbReference>
<dbReference type="InterPro" id="IPR012341">
    <property type="entry name" value="6hp_glycosidase-like_sf"/>
</dbReference>
<dbReference type="PRINTS" id="PR00747">
    <property type="entry name" value="GLYHDRLASE47"/>
</dbReference>
<evidence type="ECO:0000256" key="9">
    <source>
        <dbReference type="ARBA" id="ARBA00048605"/>
    </source>
</evidence>
<dbReference type="InterPro" id="IPR001382">
    <property type="entry name" value="Glyco_hydro_47"/>
</dbReference>
<sequence length="601" mass="67978">MSDSALRKRKKQTETKSKSQKSNVQETRNEDSELGIDTSAVVWYTKIASIPLLLALGVFLYFNPSAITDAVNAFLGFESEEDTFGVPGVSGDARFIADVEKRDAVVEAFKHAWRAYERDAMGSDEYHPVSQNGSNLTEAGGIGYTVIDSIDSMLVMGLDEDYKKARQWIETKLDFDRDAEFSTFETTIRLLGGLLSAYHLSGNDPLYLDRAIDLADRILPVFETDSGLPMSKVNLAQRKGAPNDEFPNLVTTAEVATLQLEFRYLSHLTGKEEYWTKVEHVMKTIKDARMPHGLASIYMDVETGKFVPSAIRLGSRSDSYYEYLLKQYIQTNYTERVYKDMYDDAIQAVHGHLIKKSPYARMTYTSELIPEQHSNGQLSWRLTPKQDHFVCFFGGSLMLGATITGATVEPVSVPPKKSELTEIGTRDWHTGTALVKTCWDTHDTATGLAPEVVHFRIPEDDIDSANQHTPVDWYIKGARPGEFPPYDARYILRPETIESLFLAFRLTGDVKYREWGWSIFQAIERHCKVETGGYASIINVDEVPSRKEDKMETFLMSETLKYLYLLFEDANVLPLDKYVLNTEAHPLPIFTPTIHTQFANS</sequence>
<reference evidence="13 14" key="1">
    <citation type="submission" date="2024-01" db="EMBL/GenBank/DDBJ databases">
        <title>A draft genome for the cacao thread blight pathogen Marasmiellus scandens.</title>
        <authorList>
            <person name="Baruah I.K."/>
            <person name="Leung J."/>
            <person name="Bukari Y."/>
            <person name="Amoako-Attah I."/>
            <person name="Meinhardt L.W."/>
            <person name="Bailey B.A."/>
            <person name="Cohen S.P."/>
        </authorList>
    </citation>
    <scope>NUCLEOTIDE SEQUENCE [LARGE SCALE GENOMIC DNA]</scope>
    <source>
        <strain evidence="13 14">GH-19</strain>
    </source>
</reference>
<dbReference type="Gene3D" id="1.50.10.10">
    <property type="match status" value="1"/>
</dbReference>
<evidence type="ECO:0000256" key="7">
    <source>
        <dbReference type="ARBA" id="ARBA00023157"/>
    </source>
</evidence>
<keyword evidence="12" id="KW-0812">Transmembrane</keyword>
<keyword evidence="7" id="KW-1015">Disulfide bond</keyword>
<gene>
    <name evidence="13" type="primary">MNS1_1</name>
    <name evidence="13" type="ORF">VKT23_000188</name>
</gene>
<comment type="cofactor">
    <cofactor evidence="1">
        <name>Ca(2+)</name>
        <dbReference type="ChEBI" id="CHEBI:29108"/>
    </cofactor>
</comment>
<dbReference type="PANTHER" id="PTHR11742:SF55">
    <property type="entry name" value="ENDOPLASMIC RETICULUM MANNOSYL-OLIGOSACCHARIDE 1,2-ALPHA-MANNOSIDASE"/>
    <property type="match status" value="1"/>
</dbReference>
<keyword evidence="12" id="KW-0472">Membrane</keyword>
<comment type="pathway">
    <text evidence="2">Protein modification; protein glycosylation.</text>
</comment>
<dbReference type="Pfam" id="PF01532">
    <property type="entry name" value="Glyco_hydro_47"/>
    <property type="match status" value="1"/>
</dbReference>
<proteinExistence type="inferred from homology"/>
<protein>
    <recommendedName>
        <fullName evidence="10">alpha-1,2-Mannosidase</fullName>
        <ecNumber evidence="10">3.2.1.-</ecNumber>
    </recommendedName>
</protein>
<evidence type="ECO:0000256" key="11">
    <source>
        <dbReference type="SAM" id="MobiDB-lite"/>
    </source>
</evidence>
<name>A0ABR1K3L6_9AGAR</name>
<keyword evidence="6" id="KW-0106">Calcium</keyword>
<feature type="region of interest" description="Disordered" evidence="11">
    <location>
        <begin position="1"/>
        <end position="31"/>
    </location>
</feature>
<evidence type="ECO:0000313" key="14">
    <source>
        <dbReference type="Proteomes" id="UP001498398"/>
    </source>
</evidence>
<keyword evidence="5 10" id="KW-0378">Hydrolase</keyword>
<comment type="similarity">
    <text evidence="3 10">Belongs to the glycosyl hydrolase 47 family.</text>
</comment>
<evidence type="ECO:0000256" key="1">
    <source>
        <dbReference type="ARBA" id="ARBA00001913"/>
    </source>
</evidence>
<dbReference type="PANTHER" id="PTHR11742">
    <property type="entry name" value="MANNOSYL-OLIGOSACCHARIDE ALPHA-1,2-MANNOSIDASE-RELATED"/>
    <property type="match status" value="1"/>
</dbReference>
<keyword evidence="12" id="KW-1133">Transmembrane helix</keyword>